<evidence type="ECO:0000313" key="13">
    <source>
        <dbReference type="Proteomes" id="UP001567571"/>
    </source>
</evidence>
<name>A0AAV3SQS2_9EURY</name>
<dbReference type="Gene3D" id="1.10.287.130">
    <property type="match status" value="1"/>
</dbReference>
<dbReference type="PANTHER" id="PTHR43711:SF1">
    <property type="entry name" value="HISTIDINE KINASE 1"/>
    <property type="match status" value="1"/>
</dbReference>
<dbReference type="GO" id="GO:0006355">
    <property type="term" value="P:regulation of DNA-templated transcription"/>
    <property type="evidence" value="ECO:0007669"/>
    <property type="project" value="InterPro"/>
</dbReference>
<dbReference type="GO" id="GO:0000155">
    <property type="term" value="F:phosphorelay sensor kinase activity"/>
    <property type="evidence" value="ECO:0007669"/>
    <property type="project" value="InterPro"/>
</dbReference>
<evidence type="ECO:0000259" key="8">
    <source>
        <dbReference type="PROSITE" id="PS50112"/>
    </source>
</evidence>
<dbReference type="SMART" id="SM00387">
    <property type="entry name" value="HATPase_c"/>
    <property type="match status" value="1"/>
</dbReference>
<dbReference type="InterPro" id="IPR035965">
    <property type="entry name" value="PAS-like_dom_sf"/>
</dbReference>
<evidence type="ECO:0000256" key="1">
    <source>
        <dbReference type="ARBA" id="ARBA00000085"/>
    </source>
</evidence>
<dbReference type="EC" id="2.7.13.3" evidence="2"/>
<dbReference type="Proteomes" id="UP001567571">
    <property type="component" value="Unassembled WGS sequence"/>
</dbReference>
<dbReference type="AlphaFoldDB" id="A0AAV3SQS2"/>
<dbReference type="PANTHER" id="PTHR43711">
    <property type="entry name" value="TWO-COMPONENT HISTIDINE KINASE"/>
    <property type="match status" value="1"/>
</dbReference>
<dbReference type="InterPro" id="IPR000014">
    <property type="entry name" value="PAS"/>
</dbReference>
<dbReference type="InterPro" id="IPR003661">
    <property type="entry name" value="HisK_dim/P_dom"/>
</dbReference>
<dbReference type="InterPro" id="IPR000700">
    <property type="entry name" value="PAS-assoc_C"/>
</dbReference>
<evidence type="ECO:0000256" key="5">
    <source>
        <dbReference type="ARBA" id="ARBA00022777"/>
    </source>
</evidence>
<dbReference type="InterPro" id="IPR005467">
    <property type="entry name" value="His_kinase_dom"/>
</dbReference>
<keyword evidence="3" id="KW-0597">Phosphoprotein</keyword>
<evidence type="ECO:0000313" key="11">
    <source>
        <dbReference type="EMBL" id="MEZ3168010.1"/>
    </source>
</evidence>
<comment type="catalytic activity">
    <reaction evidence="1">
        <text>ATP + protein L-histidine = ADP + protein N-phospho-L-histidine.</text>
        <dbReference type="EC" id="2.7.13.3"/>
    </reaction>
</comment>
<dbReference type="EMBL" id="BAAADQ010000003">
    <property type="protein sequence ID" value="GAA0536345.1"/>
    <property type="molecule type" value="Genomic_DNA"/>
</dbReference>
<dbReference type="InterPro" id="IPR050736">
    <property type="entry name" value="Sensor_HK_Regulatory"/>
</dbReference>
<dbReference type="Pfam" id="PF00512">
    <property type="entry name" value="HisKA"/>
    <property type="match status" value="1"/>
</dbReference>
<evidence type="ECO:0000256" key="4">
    <source>
        <dbReference type="ARBA" id="ARBA00022679"/>
    </source>
</evidence>
<dbReference type="SMART" id="SM00388">
    <property type="entry name" value="HisKA"/>
    <property type="match status" value="1"/>
</dbReference>
<dbReference type="SUPFAM" id="SSF55785">
    <property type="entry name" value="PYP-like sensor domain (PAS domain)"/>
    <property type="match status" value="1"/>
</dbReference>
<dbReference type="NCBIfam" id="TIGR00229">
    <property type="entry name" value="sensory_box"/>
    <property type="match status" value="1"/>
</dbReference>
<dbReference type="SUPFAM" id="SSF47384">
    <property type="entry name" value="Homodimeric domain of signal transducing histidine kinase"/>
    <property type="match status" value="1"/>
</dbReference>
<protein>
    <recommendedName>
        <fullName evidence="2">histidine kinase</fullName>
        <ecNumber evidence="2">2.7.13.3</ecNumber>
    </recommendedName>
</protein>
<dbReference type="InterPro" id="IPR003594">
    <property type="entry name" value="HATPase_dom"/>
</dbReference>
<proteinExistence type="predicted"/>
<evidence type="ECO:0000313" key="10">
    <source>
        <dbReference type="EMBL" id="GAA0536345.1"/>
    </source>
</evidence>
<keyword evidence="5" id="KW-0418">Kinase</keyword>
<evidence type="ECO:0000256" key="6">
    <source>
        <dbReference type="ARBA" id="ARBA00023012"/>
    </source>
</evidence>
<dbReference type="InterPro" id="IPR004358">
    <property type="entry name" value="Sig_transdc_His_kin-like_C"/>
</dbReference>
<dbReference type="InterPro" id="IPR036890">
    <property type="entry name" value="HATPase_C_sf"/>
</dbReference>
<dbReference type="Pfam" id="PF00989">
    <property type="entry name" value="PAS"/>
    <property type="match status" value="1"/>
</dbReference>
<dbReference type="SMART" id="SM00091">
    <property type="entry name" value="PAS"/>
    <property type="match status" value="1"/>
</dbReference>
<dbReference type="PROSITE" id="PS50112">
    <property type="entry name" value="PAS"/>
    <property type="match status" value="1"/>
</dbReference>
<reference evidence="10" key="1">
    <citation type="journal article" date="2014" name="Int. J. Syst. Evol. Microbiol.">
        <title>Complete genome sequence of Corynebacterium casei LMG S-19264T (=DSM 44701T), isolated from a smear-ripened cheese.</title>
        <authorList>
            <consortium name="US DOE Joint Genome Institute (JGI-PGF)"/>
            <person name="Walter F."/>
            <person name="Albersmeier A."/>
            <person name="Kalinowski J."/>
            <person name="Ruckert C."/>
        </authorList>
    </citation>
    <scope>NUCLEOTIDE SEQUENCE</scope>
    <source>
        <strain evidence="10">JCM 14265</strain>
    </source>
</reference>
<dbReference type="PROSITE" id="PS50113">
    <property type="entry name" value="PAC"/>
    <property type="match status" value="1"/>
</dbReference>
<gene>
    <name evidence="11" type="ORF">ABNG02_11830</name>
    <name evidence="10" type="ORF">GCM10008994_09290</name>
</gene>
<dbReference type="CDD" id="cd00130">
    <property type="entry name" value="PAS"/>
    <property type="match status" value="1"/>
</dbReference>
<dbReference type="Gene3D" id="3.30.565.10">
    <property type="entry name" value="Histidine kinase-like ATPase, C-terminal domain"/>
    <property type="match status" value="1"/>
</dbReference>
<keyword evidence="11" id="KW-0067">ATP-binding</keyword>
<dbReference type="EMBL" id="JBEDNW010000006">
    <property type="protein sequence ID" value="MEZ3168010.1"/>
    <property type="molecule type" value="Genomic_DNA"/>
</dbReference>
<dbReference type="PRINTS" id="PR00344">
    <property type="entry name" value="BCTRLSENSOR"/>
</dbReference>
<organism evidence="10 12">
    <name type="scientific">Halorubrum ejinorense</name>
    <dbReference type="NCBI Taxonomy" id="425309"/>
    <lineage>
        <taxon>Archaea</taxon>
        <taxon>Methanobacteriati</taxon>
        <taxon>Methanobacteriota</taxon>
        <taxon>Stenosarchaea group</taxon>
        <taxon>Halobacteria</taxon>
        <taxon>Halobacteriales</taxon>
        <taxon>Haloferacaceae</taxon>
        <taxon>Halorubrum</taxon>
    </lineage>
</organism>
<feature type="domain" description="PAS" evidence="8">
    <location>
        <begin position="12"/>
        <end position="69"/>
    </location>
</feature>
<evidence type="ECO:0000256" key="2">
    <source>
        <dbReference type="ARBA" id="ARBA00012438"/>
    </source>
</evidence>
<sequence>MEDSDDEQREKILRRYETILESLDDGVYAIRNDGTIVCVNERYAEMKGVDREDLLGTDIYDWVSDETAERALAERAAMREEGRDVGTIEYEFEGADGASFPAEMRFGQVDPDREEEVGRVGVIRDVSERKRRERELERQNERLNEFASIVSHDLRNPLNVAQGRLELAREERDSPHLEDVARAHDRMEALIEDLLALARDGTSTDGWEPVELAGLVRECWDGVDTADASLRVETGRTVRADRSRLRQLFENLLRNAVDHAGAGVSVTLGDLDDGFSVEDDGPGVPGDERERVFETGYTTDPEGTGYGLSIVESVAEAHGWSVRVTDGTDGGARFEFAGVDDPEGQP</sequence>
<dbReference type="InterPro" id="IPR036097">
    <property type="entry name" value="HisK_dim/P_sf"/>
</dbReference>
<dbReference type="CDD" id="cd00082">
    <property type="entry name" value="HisKA"/>
    <property type="match status" value="1"/>
</dbReference>
<dbReference type="PROSITE" id="PS50109">
    <property type="entry name" value="HIS_KIN"/>
    <property type="match status" value="1"/>
</dbReference>
<keyword evidence="11" id="KW-0547">Nucleotide-binding</keyword>
<dbReference type="Pfam" id="PF02518">
    <property type="entry name" value="HATPase_c"/>
    <property type="match status" value="1"/>
</dbReference>
<accession>A0AAV3SQS2</accession>
<evidence type="ECO:0000313" key="12">
    <source>
        <dbReference type="Proteomes" id="UP001501425"/>
    </source>
</evidence>
<dbReference type="RefSeq" id="WP_343777070.1">
    <property type="nucleotide sequence ID" value="NZ_BAAADQ010000003.1"/>
</dbReference>
<keyword evidence="4" id="KW-0808">Transferase</keyword>
<comment type="caution">
    <text evidence="10">The sequence shown here is derived from an EMBL/GenBank/DDBJ whole genome shotgun (WGS) entry which is preliminary data.</text>
</comment>
<dbReference type="GO" id="GO:0005524">
    <property type="term" value="F:ATP binding"/>
    <property type="evidence" value="ECO:0007669"/>
    <property type="project" value="UniProtKB-KW"/>
</dbReference>
<dbReference type="InterPro" id="IPR013767">
    <property type="entry name" value="PAS_fold"/>
</dbReference>
<keyword evidence="13" id="KW-1185">Reference proteome</keyword>
<evidence type="ECO:0000259" key="9">
    <source>
        <dbReference type="PROSITE" id="PS50113"/>
    </source>
</evidence>
<reference evidence="11 13" key="3">
    <citation type="submission" date="2024-06" db="EMBL/GenBank/DDBJ databases">
        <title>Halorubrum miltondacostae sp. nov., a potential PHA producer isolated from an inland solar saltern in Rio Maior, Portugal.</title>
        <authorList>
            <person name="Albuquerque L."/>
            <person name="Viver T."/>
            <person name="Barroso C."/>
            <person name="Claudino R."/>
            <person name="Galvan M."/>
            <person name="Simoes G."/>
            <person name="Lobo Da Cunha A."/>
            <person name="Egas C."/>
        </authorList>
    </citation>
    <scope>NUCLEOTIDE SEQUENCE [LARGE SCALE GENOMIC DNA]</scope>
    <source>
        <strain evidence="11 13">DSM 18646</strain>
    </source>
</reference>
<keyword evidence="6" id="KW-0902">Two-component regulatory system</keyword>
<reference evidence="10" key="2">
    <citation type="submission" date="2023-12" db="EMBL/GenBank/DDBJ databases">
        <authorList>
            <person name="Sun Q."/>
            <person name="Inoue M."/>
        </authorList>
    </citation>
    <scope>NUCLEOTIDE SEQUENCE</scope>
    <source>
        <strain evidence="10">JCM 14265</strain>
    </source>
</reference>
<dbReference type="Proteomes" id="UP001501425">
    <property type="component" value="Unassembled WGS sequence"/>
</dbReference>
<feature type="domain" description="PAC" evidence="9">
    <location>
        <begin position="86"/>
        <end position="138"/>
    </location>
</feature>
<evidence type="ECO:0000259" key="7">
    <source>
        <dbReference type="PROSITE" id="PS50109"/>
    </source>
</evidence>
<evidence type="ECO:0000256" key="3">
    <source>
        <dbReference type="ARBA" id="ARBA00022553"/>
    </source>
</evidence>
<dbReference type="SUPFAM" id="SSF55874">
    <property type="entry name" value="ATPase domain of HSP90 chaperone/DNA topoisomerase II/histidine kinase"/>
    <property type="match status" value="1"/>
</dbReference>
<feature type="domain" description="Histidine kinase" evidence="7">
    <location>
        <begin position="149"/>
        <end position="336"/>
    </location>
</feature>
<dbReference type="Gene3D" id="3.30.450.20">
    <property type="entry name" value="PAS domain"/>
    <property type="match status" value="1"/>
</dbReference>